<dbReference type="EMBL" id="WACR01000002">
    <property type="protein sequence ID" value="KAB1065505.1"/>
    <property type="molecule type" value="Genomic_DNA"/>
</dbReference>
<name>A0A6N6M959_9FLAO</name>
<gene>
    <name evidence="4" type="ORF">F3059_02300</name>
</gene>
<evidence type="ECO:0000313" key="5">
    <source>
        <dbReference type="Proteomes" id="UP000435357"/>
    </source>
</evidence>
<sequence>MRKLLLHIILLLSSFAAFAQDAKFEAKASKHEVKIGESFQLSYILNSSGNNFRAPTLTDNFKVYSGPNQKSSMSFVNGKMSASLSFSYILFPIKTGEFIIEPARIEVDGEKISSNAIKIKVVEDKTTSKQKSSTQQKKNNSSRDNNGQSQQSQGSSDQLFLRLELSDNNVYNGESLVASYKLYNQVSIGGITGQKLPDFTGFYTDEVDIGQNFNASRQIIDGKVFEVYTLKKYVLFPQRSGKLTLKPFEIEAKVRTRSDKPVQTFFGPRYKMVEKNVPLKSNSATVNVKPLPSPPPSFNGAVGDFTFTPKLDNNIVNANEAINLTLEVSGTGNVNLIELVDPEFPADFEVYDPKINLSSTNTGTNLRGNKTWEYLIIPRHEGEFEITVPPFTFFNPRTGKYESTEEKVYQIKVNRGVGGDAQVGQSATTKRNVEQLAKDIRYIKTSNTDLRTKENMLGLNVGFILGLFALPVILSAIIIALFRRQENLKKDVVGYKKRKASRMAQRHLKRATQLISENDKNAFYEELYRALHDYLSNKLNIATSELTFERIDKSLGDQDIEESSRAKLKAVLESCQMARFAPSQTEEPQKLLSDASDVIEELEKELK</sequence>
<proteinExistence type="predicted"/>
<feature type="transmembrane region" description="Helical" evidence="2">
    <location>
        <begin position="457"/>
        <end position="482"/>
    </location>
</feature>
<reference evidence="4 5" key="1">
    <citation type="submission" date="2019-09" db="EMBL/GenBank/DDBJ databases">
        <title>Genomes of Cryomorphaceae.</title>
        <authorList>
            <person name="Bowman J.P."/>
        </authorList>
    </citation>
    <scope>NUCLEOTIDE SEQUENCE [LARGE SCALE GENOMIC DNA]</scope>
    <source>
        <strain evidence="4 5">KCTC 52047</strain>
    </source>
</reference>
<evidence type="ECO:0000313" key="4">
    <source>
        <dbReference type="EMBL" id="KAB1065505.1"/>
    </source>
</evidence>
<comment type="caution">
    <text evidence="4">The sequence shown here is derived from an EMBL/GenBank/DDBJ whole genome shotgun (WGS) entry which is preliminary data.</text>
</comment>
<keyword evidence="2" id="KW-0812">Transmembrane</keyword>
<feature type="region of interest" description="Disordered" evidence="1">
    <location>
        <begin position="124"/>
        <end position="153"/>
    </location>
</feature>
<evidence type="ECO:0000256" key="1">
    <source>
        <dbReference type="SAM" id="MobiDB-lite"/>
    </source>
</evidence>
<keyword evidence="2" id="KW-1133">Transmembrane helix</keyword>
<protein>
    <submittedName>
        <fullName evidence="4">Protein BatD</fullName>
    </submittedName>
</protein>
<organism evidence="4 5">
    <name type="scientific">Salibacter halophilus</name>
    <dbReference type="NCBI Taxonomy" id="1803916"/>
    <lineage>
        <taxon>Bacteria</taxon>
        <taxon>Pseudomonadati</taxon>
        <taxon>Bacteroidota</taxon>
        <taxon>Flavobacteriia</taxon>
        <taxon>Flavobacteriales</taxon>
        <taxon>Salibacteraceae</taxon>
        <taxon>Salibacter</taxon>
    </lineage>
</organism>
<keyword evidence="2" id="KW-0472">Membrane</keyword>
<feature type="signal peptide" evidence="3">
    <location>
        <begin position="1"/>
        <end position="19"/>
    </location>
</feature>
<keyword evidence="3" id="KW-0732">Signal</keyword>
<dbReference type="PANTHER" id="PTHR40940">
    <property type="entry name" value="PROTEIN BATD-RELATED"/>
    <property type="match status" value="1"/>
</dbReference>
<feature type="chain" id="PRO_5027015866" evidence="3">
    <location>
        <begin position="20"/>
        <end position="607"/>
    </location>
</feature>
<feature type="compositionally biased region" description="Low complexity" evidence="1">
    <location>
        <begin position="129"/>
        <end position="153"/>
    </location>
</feature>
<dbReference type="InterPro" id="IPR025738">
    <property type="entry name" value="BatD"/>
</dbReference>
<dbReference type="RefSeq" id="WP_151166329.1">
    <property type="nucleotide sequence ID" value="NZ_WACR01000002.1"/>
</dbReference>
<dbReference type="PANTHER" id="PTHR40940:SF2">
    <property type="entry name" value="BATD"/>
    <property type="match status" value="1"/>
</dbReference>
<dbReference type="Proteomes" id="UP000435357">
    <property type="component" value="Unassembled WGS sequence"/>
</dbReference>
<dbReference type="AlphaFoldDB" id="A0A6N6M959"/>
<accession>A0A6N6M959</accession>
<evidence type="ECO:0000256" key="2">
    <source>
        <dbReference type="SAM" id="Phobius"/>
    </source>
</evidence>
<dbReference type="Pfam" id="PF13584">
    <property type="entry name" value="BatD"/>
    <property type="match status" value="3"/>
</dbReference>
<keyword evidence="5" id="KW-1185">Reference proteome</keyword>
<evidence type="ECO:0000256" key="3">
    <source>
        <dbReference type="SAM" id="SignalP"/>
    </source>
</evidence>
<dbReference type="OrthoDB" id="2079210at2"/>